<comment type="function">
    <text evidence="1">DNA polymerase III is a complex, multichain enzyme responsible for most of the replicative synthesis in bacteria. The epsilon subunit contain the editing function and is a proofreading 3'-5' exonuclease.</text>
</comment>
<dbReference type="InterPro" id="IPR013520">
    <property type="entry name" value="Ribonucl_H"/>
</dbReference>
<evidence type="ECO:0000256" key="1">
    <source>
        <dbReference type="ARBA" id="ARBA00025483"/>
    </source>
</evidence>
<protein>
    <submittedName>
        <fullName evidence="4">3'-5' exonuclease</fullName>
    </submittedName>
</protein>
<dbReference type="PANTHER" id="PTHR30231">
    <property type="entry name" value="DNA POLYMERASE III SUBUNIT EPSILON"/>
    <property type="match status" value="1"/>
</dbReference>
<gene>
    <name evidence="4" type="ORF">G3572_20805</name>
</gene>
<comment type="subunit">
    <text evidence="2">DNA polymerase III contains a core (composed of alpha, epsilon and theta chains) that associates with a tau subunit. This core dimerizes to form the POLIII' complex. PolIII' associates with the gamma complex (composed of gamma, delta, delta', psi and chi chains) and with the beta chain to form the complete DNA polymerase III complex.</text>
</comment>
<dbReference type="GO" id="GO:0005829">
    <property type="term" value="C:cytosol"/>
    <property type="evidence" value="ECO:0007669"/>
    <property type="project" value="TreeGrafter"/>
</dbReference>
<name>A0A6B3RZS4_9RHOB</name>
<dbReference type="FunFam" id="3.30.420.10:FF:000045">
    <property type="entry name" value="3'-5' exonuclease DinG"/>
    <property type="match status" value="1"/>
</dbReference>
<dbReference type="RefSeq" id="WP_164615462.1">
    <property type="nucleotide sequence ID" value="NZ_JAAIKE010000014.1"/>
</dbReference>
<dbReference type="SUPFAM" id="SSF53098">
    <property type="entry name" value="Ribonuclease H-like"/>
    <property type="match status" value="1"/>
</dbReference>
<dbReference type="Proteomes" id="UP000481421">
    <property type="component" value="Unassembled WGS sequence"/>
</dbReference>
<dbReference type="CDD" id="cd06127">
    <property type="entry name" value="DEDDh"/>
    <property type="match status" value="1"/>
</dbReference>
<dbReference type="NCBIfam" id="NF006615">
    <property type="entry name" value="PRK09182.1"/>
    <property type="match status" value="1"/>
</dbReference>
<keyword evidence="4" id="KW-0540">Nuclease</keyword>
<dbReference type="AlphaFoldDB" id="A0A6B3RZS4"/>
<sequence>MEELEEYARTLEASGDYRVLRRLTQRKSIEIPDEVVTRRGLFVDVETTGLDPSKHEIIELAMVPFSYGLDGKIYSLGEPFQKMRQPLRAIPAEITAITGIDDSMVAGAKIDPQEVAAFAAGSVLIIAHNAEFDRRFLERFSDVFASVAWACSMTQIDWIGEGYQGFKLSYLANDAGFFYERHRATSDCLAAIELLARPLARSGRLALTELLERARRPTWRVWAESAPFDTKDLLKARSYRWNADANGRPRAWYIDVLEAELETELEFLKNEVFRRDVNIPKSRIDAYNRFSERV</sequence>
<evidence type="ECO:0000313" key="5">
    <source>
        <dbReference type="Proteomes" id="UP000481421"/>
    </source>
</evidence>
<dbReference type="GO" id="GO:0045004">
    <property type="term" value="P:DNA replication proofreading"/>
    <property type="evidence" value="ECO:0007669"/>
    <property type="project" value="TreeGrafter"/>
</dbReference>
<comment type="caution">
    <text evidence="4">The sequence shown here is derived from an EMBL/GenBank/DDBJ whole genome shotgun (WGS) entry which is preliminary data.</text>
</comment>
<keyword evidence="4" id="KW-0269">Exonuclease</keyword>
<dbReference type="Gene3D" id="3.30.420.10">
    <property type="entry name" value="Ribonuclease H-like superfamily/Ribonuclease H"/>
    <property type="match status" value="1"/>
</dbReference>
<dbReference type="PANTHER" id="PTHR30231:SF37">
    <property type="entry name" value="EXODEOXYRIBONUCLEASE 10"/>
    <property type="match status" value="1"/>
</dbReference>
<proteinExistence type="predicted"/>
<reference evidence="4 5" key="1">
    <citation type="submission" date="2020-02" db="EMBL/GenBank/DDBJ databases">
        <title>Rhodobacter algicola sp. nov., isolated from microalga culture.</title>
        <authorList>
            <person name="Park C.-Y."/>
        </authorList>
    </citation>
    <scope>NUCLEOTIDE SEQUENCE [LARGE SCALE GENOMIC DNA]</scope>
    <source>
        <strain evidence="4 5">ETT8</strain>
    </source>
</reference>
<dbReference type="EMBL" id="JAAIKE010000014">
    <property type="protein sequence ID" value="NEX48642.1"/>
    <property type="molecule type" value="Genomic_DNA"/>
</dbReference>
<dbReference type="GO" id="GO:0003676">
    <property type="term" value="F:nucleic acid binding"/>
    <property type="evidence" value="ECO:0007669"/>
    <property type="project" value="InterPro"/>
</dbReference>
<evidence type="ECO:0000313" key="4">
    <source>
        <dbReference type="EMBL" id="NEX48642.1"/>
    </source>
</evidence>
<dbReference type="GO" id="GO:0008408">
    <property type="term" value="F:3'-5' exonuclease activity"/>
    <property type="evidence" value="ECO:0007669"/>
    <property type="project" value="TreeGrafter"/>
</dbReference>
<evidence type="ECO:0000259" key="3">
    <source>
        <dbReference type="SMART" id="SM00479"/>
    </source>
</evidence>
<organism evidence="4 5">
    <name type="scientific">Pseudotabrizicola algicola</name>
    <dbReference type="NCBI Taxonomy" id="2709381"/>
    <lineage>
        <taxon>Bacteria</taxon>
        <taxon>Pseudomonadati</taxon>
        <taxon>Pseudomonadota</taxon>
        <taxon>Alphaproteobacteria</taxon>
        <taxon>Rhodobacterales</taxon>
        <taxon>Paracoccaceae</taxon>
        <taxon>Pseudotabrizicola</taxon>
    </lineage>
</organism>
<dbReference type="InterPro" id="IPR036397">
    <property type="entry name" value="RNaseH_sf"/>
</dbReference>
<dbReference type="SMART" id="SM00479">
    <property type="entry name" value="EXOIII"/>
    <property type="match status" value="1"/>
</dbReference>
<accession>A0A6B3RZS4</accession>
<dbReference type="InterPro" id="IPR012337">
    <property type="entry name" value="RNaseH-like_sf"/>
</dbReference>
<evidence type="ECO:0000256" key="2">
    <source>
        <dbReference type="ARBA" id="ARBA00026073"/>
    </source>
</evidence>
<keyword evidence="4" id="KW-0378">Hydrolase</keyword>
<keyword evidence="5" id="KW-1185">Reference proteome</keyword>
<feature type="domain" description="Exonuclease" evidence="3">
    <location>
        <begin position="39"/>
        <end position="204"/>
    </location>
</feature>
<dbReference type="Pfam" id="PF00929">
    <property type="entry name" value="RNase_T"/>
    <property type="match status" value="1"/>
</dbReference>